<keyword evidence="1" id="KW-1133">Transmembrane helix</keyword>
<reference evidence="2" key="1">
    <citation type="submission" date="2021-02" db="EMBL/GenBank/DDBJ databases">
        <authorList>
            <person name="Dougan E. K."/>
            <person name="Rhodes N."/>
            <person name="Thang M."/>
            <person name="Chan C."/>
        </authorList>
    </citation>
    <scope>NUCLEOTIDE SEQUENCE</scope>
</reference>
<comment type="caution">
    <text evidence="2">The sequence shown here is derived from an EMBL/GenBank/DDBJ whole genome shotgun (WGS) entry which is preliminary data.</text>
</comment>
<dbReference type="Proteomes" id="UP000626109">
    <property type="component" value="Unassembled WGS sequence"/>
</dbReference>
<evidence type="ECO:0000256" key="1">
    <source>
        <dbReference type="SAM" id="Phobius"/>
    </source>
</evidence>
<feature type="transmembrane region" description="Helical" evidence="1">
    <location>
        <begin position="66"/>
        <end position="84"/>
    </location>
</feature>
<keyword evidence="1" id="KW-0472">Membrane</keyword>
<dbReference type="EMBL" id="CAJNNW010037364">
    <property type="protein sequence ID" value="CAE8741256.1"/>
    <property type="molecule type" value="Genomic_DNA"/>
</dbReference>
<accession>A0A813LTL2</accession>
<name>A0A813LTL2_POLGL</name>
<gene>
    <name evidence="2" type="ORF">PGLA2088_LOCUS50375</name>
</gene>
<evidence type="ECO:0000313" key="3">
    <source>
        <dbReference type="Proteomes" id="UP000626109"/>
    </source>
</evidence>
<evidence type="ECO:0000313" key="2">
    <source>
        <dbReference type="EMBL" id="CAE8741256.1"/>
    </source>
</evidence>
<proteinExistence type="predicted"/>
<protein>
    <submittedName>
        <fullName evidence="2">Uncharacterized protein</fullName>
    </submittedName>
</protein>
<keyword evidence="1" id="KW-0812">Transmembrane</keyword>
<dbReference type="AlphaFoldDB" id="A0A813LTL2"/>
<sequence length="285" mass="31421">MGIRLLYILQDNKRAAELLGGSRHGYRELVNLAKKVRRADGRQPSPVDIPLTTLTMMAPVNLNTDIGLASMGFIVIGWFVVGLLPEDRRFFFQNLTDLLRLTVSTEGDNFEHESDRLDQGNNIGRIITGTLERGGGFGREGLEWDHIPIVSCVVEAISQTLFATPRPALEFIYQVAIPLTLADGSMVNEDPKHPVKLDQSTCDAINVQISPILQVTNMGHILQVKVRCNGRRGLAEWAQPPKGASKGRDKRETDYAGIRLGDILCANIHRVAPDGGFSCWKLVGV</sequence>
<feature type="non-terminal residue" evidence="2">
    <location>
        <position position="285"/>
    </location>
</feature>
<organism evidence="2 3">
    <name type="scientific">Polarella glacialis</name>
    <name type="common">Dinoflagellate</name>
    <dbReference type="NCBI Taxonomy" id="89957"/>
    <lineage>
        <taxon>Eukaryota</taxon>
        <taxon>Sar</taxon>
        <taxon>Alveolata</taxon>
        <taxon>Dinophyceae</taxon>
        <taxon>Suessiales</taxon>
        <taxon>Suessiaceae</taxon>
        <taxon>Polarella</taxon>
    </lineage>
</organism>